<accession>A0A066UNM8</accession>
<comment type="caution">
    <text evidence="2">The sequence shown here is derived from an EMBL/GenBank/DDBJ whole genome shotgun (WGS) entry which is preliminary data.</text>
</comment>
<dbReference type="EMBL" id="JFFR01000027">
    <property type="protein sequence ID" value="KDN27497.1"/>
    <property type="molecule type" value="Genomic_DNA"/>
</dbReference>
<reference evidence="2 3" key="1">
    <citation type="submission" date="2014-02" db="EMBL/GenBank/DDBJ databases">
        <title>Vibrio fortis Dalian14 Genome Sequencing.</title>
        <authorList>
            <person name="Wang Y."/>
            <person name="Song L."/>
            <person name="Liu G."/>
            <person name="Ding J."/>
        </authorList>
    </citation>
    <scope>NUCLEOTIDE SEQUENCE [LARGE SCALE GENOMIC DNA]</scope>
    <source>
        <strain evidence="2 3">Dalian14</strain>
    </source>
</reference>
<keyword evidence="3" id="KW-1185">Reference proteome</keyword>
<evidence type="ECO:0000313" key="1">
    <source>
        <dbReference type="EMBL" id="KAB0288283.1"/>
    </source>
</evidence>
<dbReference type="EMBL" id="VWSE01000006">
    <property type="protein sequence ID" value="KAB0288283.1"/>
    <property type="molecule type" value="Genomic_DNA"/>
</dbReference>
<dbReference type="Gene3D" id="2.30.110.20">
    <property type="entry name" value="Hcp1-like"/>
    <property type="match status" value="1"/>
</dbReference>
<proteinExistence type="predicted"/>
<dbReference type="SUPFAM" id="SSF141452">
    <property type="entry name" value="Hcp1-like"/>
    <property type="match status" value="1"/>
</dbReference>
<dbReference type="Proteomes" id="UP000326789">
    <property type="component" value="Unassembled WGS sequence"/>
</dbReference>
<evidence type="ECO:0000313" key="2">
    <source>
        <dbReference type="EMBL" id="KDN27497.1"/>
    </source>
</evidence>
<evidence type="ECO:0000313" key="3">
    <source>
        <dbReference type="Proteomes" id="UP000027219"/>
    </source>
</evidence>
<dbReference type="RefSeq" id="WP_032552863.1">
    <property type="nucleotide sequence ID" value="NZ_JBEEAX010000004.1"/>
</dbReference>
<dbReference type="InterPro" id="IPR008514">
    <property type="entry name" value="T6SS_Hcp"/>
</dbReference>
<sequence>MASIYMRIDGLNTIKGAATIGDIGGKKGFFAIDNMSWGANRGVAVDVGNANNADKGMVSLDAIHVSRTSDGASPHLTTFLFAPGAEGKTVEILLTKPSRDGAGADPYLVLTLEKTRIASYNIHGSDGQLPVEDFSLTYTTLTKVYYQEGDGGKIEKGDTVKFDCTTGKLESKAA</sequence>
<dbReference type="InterPro" id="IPR036624">
    <property type="entry name" value="Hcp1-lik_sf"/>
</dbReference>
<evidence type="ECO:0000313" key="4">
    <source>
        <dbReference type="Proteomes" id="UP000326789"/>
    </source>
</evidence>
<dbReference type="AlphaFoldDB" id="A0A066UNM8"/>
<dbReference type="OrthoDB" id="6461049at2"/>
<protein>
    <submittedName>
        <fullName evidence="1">Type VI secretion system tube protein Hcp</fullName>
    </submittedName>
</protein>
<name>A0A066UNM8_9VIBR</name>
<reference evidence="1 4" key="2">
    <citation type="submission" date="2019-09" db="EMBL/GenBank/DDBJ databases">
        <title>Whole genome sequence of Vibrio fortis.</title>
        <authorList>
            <person name="Das S.K."/>
        </authorList>
    </citation>
    <scope>NUCLEOTIDE SEQUENCE [LARGE SCALE GENOMIC DNA]</scope>
    <source>
        <strain evidence="1 4">AN60</strain>
    </source>
</reference>
<organism evidence="2 3">
    <name type="scientific">Vibrio fortis</name>
    <dbReference type="NCBI Taxonomy" id="212667"/>
    <lineage>
        <taxon>Bacteria</taxon>
        <taxon>Pseudomonadati</taxon>
        <taxon>Pseudomonadota</taxon>
        <taxon>Gammaproteobacteria</taxon>
        <taxon>Vibrionales</taxon>
        <taxon>Vibrionaceae</taxon>
        <taxon>Vibrio</taxon>
    </lineage>
</organism>
<dbReference type="Pfam" id="PF05638">
    <property type="entry name" value="T6SS_HCP"/>
    <property type="match status" value="1"/>
</dbReference>
<gene>
    <name evidence="1" type="ORF">F2P58_12600</name>
    <name evidence="2" type="ORF">VFDL14_21715</name>
</gene>
<dbReference type="STRING" id="212667.VFDL14_21715"/>
<dbReference type="Proteomes" id="UP000027219">
    <property type="component" value="Unassembled WGS sequence"/>
</dbReference>